<evidence type="ECO:0000256" key="2">
    <source>
        <dbReference type="SAM" id="SignalP"/>
    </source>
</evidence>
<reference evidence="4" key="1">
    <citation type="submission" date="2016-10" db="EMBL/GenBank/DDBJ databases">
        <authorList>
            <person name="Varghese N."/>
            <person name="Submissions S."/>
        </authorList>
    </citation>
    <scope>NUCLEOTIDE SEQUENCE [LARGE SCALE GENOMIC DNA]</scope>
    <source>
        <strain evidence="4">ATCC 700689</strain>
    </source>
</reference>
<sequence length="115" mass="10767">MNKSFAAFALGCTLTLTSLAAMAGSTSPDMGPPPSQTGVDPRTQGNDIQRQGTDMDKGDPATGIRRGMNTGAMSNGTGGSNDADLPGGDTTGGGAAGSGSKGSAGGASSAGGAGG</sequence>
<feature type="signal peptide" evidence="2">
    <location>
        <begin position="1"/>
        <end position="23"/>
    </location>
</feature>
<accession>A0A1G8DSD7</accession>
<keyword evidence="4" id="KW-1185">Reference proteome</keyword>
<feature type="region of interest" description="Disordered" evidence="1">
    <location>
        <begin position="23"/>
        <end position="115"/>
    </location>
</feature>
<gene>
    <name evidence="3" type="ORF">SAMN05216605_107134</name>
</gene>
<dbReference type="AlphaFoldDB" id="A0A1G8DSD7"/>
<feature type="chain" id="PRO_5010234330" description="Serine protease autotransporter" evidence="2">
    <location>
        <begin position="24"/>
        <end position="115"/>
    </location>
</feature>
<name>A0A1G8DSD7_9PSED</name>
<organism evidence="3 4">
    <name type="scientific">Pseudomonas abietaniphila</name>
    <dbReference type="NCBI Taxonomy" id="89065"/>
    <lineage>
        <taxon>Bacteria</taxon>
        <taxon>Pseudomonadati</taxon>
        <taxon>Pseudomonadota</taxon>
        <taxon>Gammaproteobacteria</taxon>
        <taxon>Pseudomonadales</taxon>
        <taxon>Pseudomonadaceae</taxon>
        <taxon>Pseudomonas</taxon>
    </lineage>
</organism>
<evidence type="ECO:0000256" key="1">
    <source>
        <dbReference type="SAM" id="MobiDB-lite"/>
    </source>
</evidence>
<evidence type="ECO:0000313" key="3">
    <source>
        <dbReference type="EMBL" id="SDH60607.1"/>
    </source>
</evidence>
<evidence type="ECO:0008006" key="5">
    <source>
        <dbReference type="Google" id="ProtNLM"/>
    </source>
</evidence>
<dbReference type="Proteomes" id="UP000182894">
    <property type="component" value="Unassembled WGS sequence"/>
</dbReference>
<dbReference type="STRING" id="89065.SAMN05216605_107134"/>
<proteinExistence type="predicted"/>
<protein>
    <recommendedName>
        <fullName evidence="5">Serine protease autotransporter</fullName>
    </recommendedName>
</protein>
<keyword evidence="2" id="KW-0732">Signal</keyword>
<dbReference type="RefSeq" id="WP_074753299.1">
    <property type="nucleotide sequence ID" value="NZ_FNCO01000007.1"/>
</dbReference>
<dbReference type="EMBL" id="FNCO01000007">
    <property type="protein sequence ID" value="SDH60607.1"/>
    <property type="molecule type" value="Genomic_DNA"/>
</dbReference>
<feature type="compositionally biased region" description="Gly residues" evidence="1">
    <location>
        <begin position="89"/>
        <end position="115"/>
    </location>
</feature>
<feature type="compositionally biased region" description="Polar residues" evidence="1">
    <location>
        <begin position="43"/>
        <end position="52"/>
    </location>
</feature>
<dbReference type="OrthoDB" id="6991531at2"/>
<evidence type="ECO:0000313" key="4">
    <source>
        <dbReference type="Proteomes" id="UP000182894"/>
    </source>
</evidence>